<evidence type="ECO:0000259" key="21">
    <source>
        <dbReference type="Pfam" id="PF00391"/>
    </source>
</evidence>
<feature type="binding site" evidence="20">
    <location>
        <position position="432"/>
    </location>
    <ligand>
        <name>Mg(2+)</name>
        <dbReference type="ChEBI" id="CHEBI:18420"/>
    </ligand>
</feature>
<dbReference type="PANTHER" id="PTHR46244:SF3">
    <property type="entry name" value="PHOSPHOENOLPYRUVATE-PROTEIN PHOSPHOTRANSFERASE"/>
    <property type="match status" value="1"/>
</dbReference>
<keyword evidence="25" id="KW-1185">Reference proteome</keyword>
<dbReference type="InterPro" id="IPR023151">
    <property type="entry name" value="PEP_util_CS"/>
</dbReference>
<dbReference type="EMBL" id="FMAR01000004">
    <property type="protein sequence ID" value="SCC19846.1"/>
    <property type="molecule type" value="Genomic_DNA"/>
</dbReference>
<feature type="domain" description="PEP-utilising enzyme C-terminal" evidence="22">
    <location>
        <begin position="253"/>
        <end position="541"/>
    </location>
</feature>
<feature type="binding site" evidence="19">
    <location>
        <position position="466"/>
    </location>
    <ligand>
        <name>phosphoenolpyruvate</name>
        <dbReference type="ChEBI" id="CHEBI:58702"/>
    </ligand>
</feature>
<dbReference type="Proteomes" id="UP000242818">
    <property type="component" value="Unassembled WGS sequence"/>
</dbReference>
<dbReference type="PRINTS" id="PR01736">
    <property type="entry name" value="PHPHTRNFRASE"/>
</dbReference>
<evidence type="ECO:0000313" key="24">
    <source>
        <dbReference type="EMBL" id="SCC19846.1"/>
    </source>
</evidence>
<dbReference type="InterPro" id="IPR015813">
    <property type="entry name" value="Pyrv/PenolPyrv_kinase-like_dom"/>
</dbReference>
<comment type="similarity">
    <text evidence="5 17">Belongs to the PEP-utilizing enzyme family.</text>
</comment>
<evidence type="ECO:0000256" key="6">
    <source>
        <dbReference type="ARBA" id="ARBA00012232"/>
    </source>
</evidence>
<keyword evidence="11 17" id="KW-0808">Transferase</keyword>
<keyword evidence="24" id="KW-0670">Pyruvate</keyword>
<dbReference type="Pfam" id="PF02896">
    <property type="entry name" value="PEP-utilizers_C"/>
    <property type="match status" value="1"/>
</dbReference>
<sequence length="571" mass="62752">MKGIGVSPGIAIGKARVLRKQEAAVTGILLKTDAETQEAIHQFDQAVKDAMAEVEGLKNMPHKTLLQAELDLLDTQLELLSDPQIRSDVVEKITRERLNAHDAILLVIRDVVQMFRSLKDEYMNARSADMEDIGQRLLAQLRQGTHKAPLAFAPNTILIAEDIAPSDTIAIDTRHVIGFATQTGGQTSHAAIIAKTRGLPAVVGCGQALEQVKDNDIVIVDGAKGQVLCNPDTTTISDYILQREAQVQQQQQLLSLKDLPCRTLDGTDITLLGNISGAADLEGVFDHFGMGAGLLRTEMLFMGRNNFPTEEEQFQFYKAAALQAMGKPVTIRTIDIGGDKQLPYYALPVEQNPFLGYRAIRLCLGEWKDIFRTQLRAILRASAFGQLKVMFPMIANLQELRDAKSILEAEKQALKMEGIPYNAHMAAGIMIEVPSAAVMADMLAKECDFFSIGTNDLCQYTLAADRMNEKVAYLYDPYNPGVLRLIANVIAQGRRHHIPVSLCGELAADPTATLLLLGMGLRQFSMSAASIPAIKHIILQRSVEEAENIYEQVMQMGTTQDITQYLQAVTP</sequence>
<protein>
    <recommendedName>
        <fullName evidence="7 17">Phosphoenolpyruvate-protein phosphotransferase</fullName>
        <ecNumber evidence="6 17">2.7.3.9</ecNumber>
    </recommendedName>
    <alternativeName>
        <fullName evidence="16 17">Phosphotransferase system, enzyme I</fullName>
    </alternativeName>
</protein>
<dbReference type="GO" id="GO:0009401">
    <property type="term" value="P:phosphoenolpyruvate-dependent sugar phosphotransferase system"/>
    <property type="evidence" value="ECO:0007669"/>
    <property type="project" value="UniProtKB-KW"/>
</dbReference>
<keyword evidence="15 17" id="KW-0460">Magnesium</keyword>
<evidence type="ECO:0000256" key="7">
    <source>
        <dbReference type="ARBA" id="ARBA00016544"/>
    </source>
</evidence>
<dbReference type="RefSeq" id="WP_089710851.1">
    <property type="nucleotide sequence ID" value="NZ_FMAR01000004.1"/>
</dbReference>
<dbReference type="InterPro" id="IPR036637">
    <property type="entry name" value="Phosphohistidine_dom_sf"/>
</dbReference>
<dbReference type="InterPro" id="IPR050499">
    <property type="entry name" value="PEP-utilizing_PTS_enzyme"/>
</dbReference>
<evidence type="ECO:0000256" key="19">
    <source>
        <dbReference type="PIRSR" id="PIRSR000732-2"/>
    </source>
</evidence>
<dbReference type="PANTHER" id="PTHR46244">
    <property type="entry name" value="PHOSPHOENOLPYRUVATE-PROTEIN PHOSPHOTRANSFERASE"/>
    <property type="match status" value="1"/>
</dbReference>
<evidence type="ECO:0000313" key="25">
    <source>
        <dbReference type="Proteomes" id="UP000242818"/>
    </source>
</evidence>
<dbReference type="Gene3D" id="3.20.20.60">
    <property type="entry name" value="Phosphoenolpyruvate-binding domains"/>
    <property type="match status" value="1"/>
</dbReference>
<keyword evidence="9 17" id="KW-0963">Cytoplasm</keyword>
<keyword evidence="12 17" id="KW-0598">Phosphotransferase system</keyword>
<dbReference type="InterPro" id="IPR036618">
    <property type="entry name" value="PtsI_HPr-bd_sf"/>
</dbReference>
<dbReference type="PROSITE" id="PS00742">
    <property type="entry name" value="PEP_ENZYMES_2"/>
    <property type="match status" value="1"/>
</dbReference>
<dbReference type="SUPFAM" id="SSF51621">
    <property type="entry name" value="Phosphoenolpyruvate/pyruvate domain"/>
    <property type="match status" value="1"/>
</dbReference>
<evidence type="ECO:0000256" key="18">
    <source>
        <dbReference type="PIRSR" id="PIRSR000732-1"/>
    </source>
</evidence>
<evidence type="ECO:0000256" key="15">
    <source>
        <dbReference type="ARBA" id="ARBA00022842"/>
    </source>
</evidence>
<dbReference type="SUPFAM" id="SSF52009">
    <property type="entry name" value="Phosphohistidine domain"/>
    <property type="match status" value="1"/>
</dbReference>
<feature type="binding site" evidence="19">
    <location>
        <begin position="455"/>
        <end position="456"/>
    </location>
    <ligand>
        <name>phosphoenolpyruvate</name>
        <dbReference type="ChEBI" id="CHEBI:58702"/>
    </ligand>
</feature>
<dbReference type="PIRSF" id="PIRSF000732">
    <property type="entry name" value="PTS_enzyme_I"/>
    <property type="match status" value="1"/>
</dbReference>
<evidence type="ECO:0000256" key="2">
    <source>
        <dbReference type="ARBA" id="ARBA00001946"/>
    </source>
</evidence>
<evidence type="ECO:0000256" key="1">
    <source>
        <dbReference type="ARBA" id="ARBA00000683"/>
    </source>
</evidence>
<feature type="binding site" evidence="20">
    <location>
        <position position="456"/>
    </location>
    <ligand>
        <name>Mg(2+)</name>
        <dbReference type="ChEBI" id="CHEBI:18420"/>
    </ligand>
</feature>
<dbReference type="AlphaFoldDB" id="A0A1C4CL91"/>
<evidence type="ECO:0000256" key="13">
    <source>
        <dbReference type="ARBA" id="ARBA00022723"/>
    </source>
</evidence>
<accession>A0A1C4CL91</accession>
<keyword evidence="13 17" id="KW-0479">Metal-binding</keyword>
<evidence type="ECO:0000256" key="20">
    <source>
        <dbReference type="PIRSR" id="PIRSR000732-3"/>
    </source>
</evidence>
<dbReference type="InterPro" id="IPR008731">
    <property type="entry name" value="PTS_EIN"/>
</dbReference>
<feature type="domain" description="PEP-utilising enzyme mobile" evidence="21">
    <location>
        <begin position="153"/>
        <end position="225"/>
    </location>
</feature>
<organism evidence="24 25">
    <name type="scientific">Chitinophaga costaii</name>
    <dbReference type="NCBI Taxonomy" id="1335309"/>
    <lineage>
        <taxon>Bacteria</taxon>
        <taxon>Pseudomonadati</taxon>
        <taxon>Bacteroidota</taxon>
        <taxon>Chitinophagia</taxon>
        <taxon>Chitinophagales</taxon>
        <taxon>Chitinophagaceae</taxon>
        <taxon>Chitinophaga</taxon>
    </lineage>
</organism>
<keyword evidence="10 17" id="KW-0762">Sugar transport</keyword>
<evidence type="ECO:0000256" key="16">
    <source>
        <dbReference type="ARBA" id="ARBA00033235"/>
    </source>
</evidence>
<dbReference type="GO" id="GO:0046872">
    <property type="term" value="F:metal ion binding"/>
    <property type="evidence" value="ECO:0007669"/>
    <property type="project" value="UniProtKB-KW"/>
</dbReference>
<dbReference type="InterPro" id="IPR024692">
    <property type="entry name" value="PTS_EI"/>
</dbReference>
<comment type="subcellular location">
    <subcellularLocation>
        <location evidence="4 17">Cytoplasm</location>
    </subcellularLocation>
</comment>
<evidence type="ECO:0000256" key="8">
    <source>
        <dbReference type="ARBA" id="ARBA00022448"/>
    </source>
</evidence>
<dbReference type="GO" id="GO:0008965">
    <property type="term" value="F:phosphoenolpyruvate-protein phosphotransferase activity"/>
    <property type="evidence" value="ECO:0007669"/>
    <property type="project" value="UniProtKB-EC"/>
</dbReference>
<evidence type="ECO:0000256" key="17">
    <source>
        <dbReference type="PIRNR" id="PIRNR000732"/>
    </source>
</evidence>
<gene>
    <name evidence="24" type="ORF">GA0116948_104183</name>
</gene>
<dbReference type="Gene3D" id="1.10.274.10">
    <property type="entry name" value="PtsI, HPr-binding domain"/>
    <property type="match status" value="1"/>
</dbReference>
<evidence type="ECO:0000256" key="10">
    <source>
        <dbReference type="ARBA" id="ARBA00022597"/>
    </source>
</evidence>
<dbReference type="InterPro" id="IPR000121">
    <property type="entry name" value="PEP_util_C"/>
</dbReference>
<dbReference type="Gene3D" id="3.50.30.10">
    <property type="entry name" value="Phosphohistidine domain"/>
    <property type="match status" value="1"/>
</dbReference>
<dbReference type="Pfam" id="PF05524">
    <property type="entry name" value="PEP-utilisers_N"/>
    <property type="match status" value="1"/>
</dbReference>
<dbReference type="InterPro" id="IPR008279">
    <property type="entry name" value="PEP-util_enz_mobile_dom"/>
</dbReference>
<evidence type="ECO:0000259" key="22">
    <source>
        <dbReference type="Pfam" id="PF02896"/>
    </source>
</evidence>
<feature type="binding site" evidence="19">
    <location>
        <position position="296"/>
    </location>
    <ligand>
        <name>phosphoenolpyruvate</name>
        <dbReference type="ChEBI" id="CHEBI:58702"/>
    </ligand>
</feature>
<feature type="domain" description="Phosphotransferase system enzyme I N-terminal" evidence="23">
    <location>
        <begin position="2"/>
        <end position="126"/>
    </location>
</feature>
<evidence type="ECO:0000256" key="14">
    <source>
        <dbReference type="ARBA" id="ARBA00022777"/>
    </source>
</evidence>
<feature type="binding site" evidence="19">
    <location>
        <position position="332"/>
    </location>
    <ligand>
        <name>phosphoenolpyruvate</name>
        <dbReference type="ChEBI" id="CHEBI:58702"/>
    </ligand>
</feature>
<dbReference type="GO" id="GO:0016301">
    <property type="term" value="F:kinase activity"/>
    <property type="evidence" value="ECO:0007669"/>
    <property type="project" value="UniProtKB-KW"/>
</dbReference>
<evidence type="ECO:0000256" key="4">
    <source>
        <dbReference type="ARBA" id="ARBA00004496"/>
    </source>
</evidence>
<keyword evidence="14 17" id="KW-0418">Kinase</keyword>
<evidence type="ECO:0000256" key="9">
    <source>
        <dbReference type="ARBA" id="ARBA00022490"/>
    </source>
</evidence>
<evidence type="ECO:0000259" key="23">
    <source>
        <dbReference type="Pfam" id="PF05524"/>
    </source>
</evidence>
<evidence type="ECO:0000256" key="5">
    <source>
        <dbReference type="ARBA" id="ARBA00007837"/>
    </source>
</evidence>
<comment type="cofactor">
    <cofactor evidence="2 17 20">
        <name>Mg(2+)</name>
        <dbReference type="ChEBI" id="CHEBI:18420"/>
    </cofactor>
</comment>
<dbReference type="SUPFAM" id="SSF47831">
    <property type="entry name" value="Enzyme I of the PEP:sugar phosphotransferase system HPr-binding (sub)domain"/>
    <property type="match status" value="1"/>
</dbReference>
<dbReference type="STRING" id="1335309.GA0116948_104183"/>
<feature type="active site" description="Proton donor" evidence="18">
    <location>
        <position position="503"/>
    </location>
</feature>
<name>A0A1C4CL91_9BACT</name>
<comment type="function">
    <text evidence="3 17">General (non sugar-specific) component of the phosphoenolpyruvate-dependent sugar phosphotransferase system (sugar PTS). This major carbohydrate active-transport system catalyzes the phosphorylation of incoming sugar substrates concomitantly with their translocation across the cell membrane. Enzyme I transfers the phosphoryl group from phosphoenolpyruvate (PEP) to the phosphoryl carrier protein (HPr).</text>
</comment>
<keyword evidence="8 17" id="KW-0813">Transport</keyword>
<proteinExistence type="inferred from homology"/>
<dbReference type="GO" id="GO:0005737">
    <property type="term" value="C:cytoplasm"/>
    <property type="evidence" value="ECO:0007669"/>
    <property type="project" value="UniProtKB-SubCell"/>
</dbReference>
<comment type="catalytic activity">
    <reaction evidence="1 17">
        <text>L-histidyl-[protein] + phosphoenolpyruvate = N(pros)-phospho-L-histidyl-[protein] + pyruvate</text>
        <dbReference type="Rhea" id="RHEA:23880"/>
        <dbReference type="Rhea" id="RHEA-COMP:9745"/>
        <dbReference type="Rhea" id="RHEA-COMP:9746"/>
        <dbReference type="ChEBI" id="CHEBI:15361"/>
        <dbReference type="ChEBI" id="CHEBI:29979"/>
        <dbReference type="ChEBI" id="CHEBI:58702"/>
        <dbReference type="ChEBI" id="CHEBI:64837"/>
        <dbReference type="EC" id="2.7.3.9"/>
    </reaction>
</comment>
<dbReference type="Pfam" id="PF00391">
    <property type="entry name" value="PEP-utilizers"/>
    <property type="match status" value="1"/>
</dbReference>
<evidence type="ECO:0000256" key="12">
    <source>
        <dbReference type="ARBA" id="ARBA00022683"/>
    </source>
</evidence>
<dbReference type="OrthoDB" id="9765468at2"/>
<feature type="active site" description="Tele-phosphohistidine intermediate" evidence="18">
    <location>
        <position position="189"/>
    </location>
</feature>
<evidence type="ECO:0000256" key="11">
    <source>
        <dbReference type="ARBA" id="ARBA00022679"/>
    </source>
</evidence>
<dbReference type="EC" id="2.7.3.9" evidence="6 17"/>
<dbReference type="InterPro" id="IPR006318">
    <property type="entry name" value="PTS_EI-like"/>
</dbReference>
<evidence type="ECO:0000256" key="3">
    <source>
        <dbReference type="ARBA" id="ARBA00002728"/>
    </source>
</evidence>
<dbReference type="NCBIfam" id="TIGR01417">
    <property type="entry name" value="PTS_I_fam"/>
    <property type="match status" value="1"/>
</dbReference>
<reference evidence="24 25" key="1">
    <citation type="submission" date="2016-08" db="EMBL/GenBank/DDBJ databases">
        <authorList>
            <person name="Seilhamer J.J."/>
        </authorList>
    </citation>
    <scope>NUCLEOTIDE SEQUENCE [LARGE SCALE GENOMIC DNA]</scope>
    <source>
        <strain evidence="24 25">A37T2</strain>
    </source>
</reference>
<dbReference type="InterPro" id="IPR040442">
    <property type="entry name" value="Pyrv_kinase-like_dom_sf"/>
</dbReference>